<proteinExistence type="predicted"/>
<reference evidence="1" key="1">
    <citation type="journal article" date="2021" name="Proc. Natl. Acad. Sci. U.S.A.">
        <title>A Catalog of Tens of Thousands of Viruses from Human Metagenomes Reveals Hidden Associations with Chronic Diseases.</title>
        <authorList>
            <person name="Tisza M.J."/>
            <person name="Buck C.B."/>
        </authorList>
    </citation>
    <scope>NUCLEOTIDE SEQUENCE</scope>
    <source>
        <strain evidence="1">CtZro7</strain>
    </source>
</reference>
<protein>
    <submittedName>
        <fullName evidence="1">Uncharacterized protein</fullName>
    </submittedName>
</protein>
<organism evidence="1">
    <name type="scientific">Siphoviridae sp. ctZro7</name>
    <dbReference type="NCBI Taxonomy" id="2825561"/>
    <lineage>
        <taxon>Viruses</taxon>
        <taxon>Duplodnaviria</taxon>
        <taxon>Heunggongvirae</taxon>
        <taxon>Uroviricota</taxon>
        <taxon>Caudoviricetes</taxon>
    </lineage>
</organism>
<evidence type="ECO:0000313" key="1">
    <source>
        <dbReference type="EMBL" id="DAE09169.1"/>
    </source>
</evidence>
<dbReference type="EMBL" id="BK015483">
    <property type="protein sequence ID" value="DAE09169.1"/>
    <property type="molecule type" value="Genomic_DNA"/>
</dbReference>
<name>A0A8S5PRS9_9CAUD</name>
<accession>A0A8S5PRS9</accession>
<sequence length="51" mass="5954">MGKPVRTKLEMWTSWGYCMTPQIFSSRSKALEYAREMRDNGYIFGFRASPA</sequence>